<sequence>MVHYSTALLSAAVVGLASTVAALPTDIKTSKNVAVGIPVLLDSNVPLNTTFPGNENELVDYEDDPFPDDLEVELENPAGLEERDLEKRMTATQYWRQTCVGRHNQARQQVGVPQLQYDTGLEAKACKWGAYLAQYNKFEHGSTGENLYKAWSSQAFDDTKKLKSCQTATDSWWREISYYRYGQKVGTGNFHAYGHYTQLIWKKSQRVGCCAQRSGDRRTNVVVCRYDPPGNYINQLPY</sequence>
<dbReference type="Pfam" id="PF00188">
    <property type="entry name" value="CAP"/>
    <property type="match status" value="1"/>
</dbReference>
<dbReference type="PROSITE" id="PS01009">
    <property type="entry name" value="CRISP_1"/>
    <property type="match status" value="1"/>
</dbReference>
<dbReference type="InterPro" id="IPR014044">
    <property type="entry name" value="CAP_dom"/>
</dbReference>
<dbReference type="PANTHER" id="PTHR10334">
    <property type="entry name" value="CYSTEINE-RICH SECRETORY PROTEIN-RELATED"/>
    <property type="match status" value="1"/>
</dbReference>
<dbReference type="OrthoDB" id="2128882at2759"/>
<accession>A0A0L0HEV0</accession>
<feature type="chain" id="PRO_5005539903" description="SCP domain-containing protein" evidence="1">
    <location>
        <begin position="23"/>
        <end position="238"/>
    </location>
</feature>
<gene>
    <name evidence="3" type="ORF">SPPG_04905</name>
</gene>
<dbReference type="SMART" id="SM00198">
    <property type="entry name" value="SCP"/>
    <property type="match status" value="1"/>
</dbReference>
<evidence type="ECO:0000313" key="4">
    <source>
        <dbReference type="Proteomes" id="UP000053201"/>
    </source>
</evidence>
<organism evidence="3 4">
    <name type="scientific">Spizellomyces punctatus (strain DAOM BR117)</name>
    <dbReference type="NCBI Taxonomy" id="645134"/>
    <lineage>
        <taxon>Eukaryota</taxon>
        <taxon>Fungi</taxon>
        <taxon>Fungi incertae sedis</taxon>
        <taxon>Chytridiomycota</taxon>
        <taxon>Chytridiomycota incertae sedis</taxon>
        <taxon>Chytridiomycetes</taxon>
        <taxon>Spizellomycetales</taxon>
        <taxon>Spizellomycetaceae</taxon>
        <taxon>Spizellomyces</taxon>
    </lineage>
</organism>
<dbReference type="eggNOG" id="KOG3017">
    <property type="taxonomic scope" value="Eukaryota"/>
</dbReference>
<dbReference type="Gene3D" id="3.40.33.10">
    <property type="entry name" value="CAP"/>
    <property type="match status" value="1"/>
</dbReference>
<evidence type="ECO:0000313" key="3">
    <source>
        <dbReference type="EMBL" id="KNC99514.1"/>
    </source>
</evidence>
<dbReference type="SUPFAM" id="SSF55797">
    <property type="entry name" value="PR-1-like"/>
    <property type="match status" value="1"/>
</dbReference>
<dbReference type="InterPro" id="IPR035940">
    <property type="entry name" value="CAP_sf"/>
</dbReference>
<dbReference type="AlphaFoldDB" id="A0A0L0HEV0"/>
<dbReference type="OMA" id="WSHKLED"/>
<dbReference type="GO" id="GO:0005576">
    <property type="term" value="C:extracellular region"/>
    <property type="evidence" value="ECO:0007669"/>
    <property type="project" value="InterPro"/>
</dbReference>
<protein>
    <recommendedName>
        <fullName evidence="2">SCP domain-containing protein</fullName>
    </recommendedName>
</protein>
<feature type="signal peptide" evidence="1">
    <location>
        <begin position="1"/>
        <end position="22"/>
    </location>
</feature>
<name>A0A0L0HEV0_SPIPD</name>
<proteinExistence type="predicted"/>
<dbReference type="InterPro" id="IPR001283">
    <property type="entry name" value="CRISP-related"/>
</dbReference>
<feature type="domain" description="SCP" evidence="2">
    <location>
        <begin position="96"/>
        <end position="234"/>
    </location>
</feature>
<dbReference type="InterPro" id="IPR018244">
    <property type="entry name" value="Allrgn_V5/Tpx1_CS"/>
</dbReference>
<evidence type="ECO:0000256" key="1">
    <source>
        <dbReference type="SAM" id="SignalP"/>
    </source>
</evidence>
<keyword evidence="1" id="KW-0732">Signal</keyword>
<dbReference type="STRING" id="645134.A0A0L0HEV0"/>
<dbReference type="GeneID" id="27688330"/>
<dbReference type="EMBL" id="KQ257457">
    <property type="protein sequence ID" value="KNC99514.1"/>
    <property type="molecule type" value="Genomic_DNA"/>
</dbReference>
<dbReference type="Proteomes" id="UP000053201">
    <property type="component" value="Unassembled WGS sequence"/>
</dbReference>
<dbReference type="PROSITE" id="PS01010">
    <property type="entry name" value="CRISP_2"/>
    <property type="match status" value="1"/>
</dbReference>
<keyword evidence="4" id="KW-1185">Reference proteome</keyword>
<dbReference type="PRINTS" id="PR00837">
    <property type="entry name" value="V5TPXLIKE"/>
</dbReference>
<reference evidence="3 4" key="1">
    <citation type="submission" date="2009-08" db="EMBL/GenBank/DDBJ databases">
        <title>The Genome Sequence of Spizellomyces punctatus strain DAOM BR117.</title>
        <authorList>
            <consortium name="The Broad Institute Genome Sequencing Platform"/>
            <person name="Russ C."/>
            <person name="Cuomo C."/>
            <person name="Shea T."/>
            <person name="Young S.K."/>
            <person name="Zeng Q."/>
            <person name="Koehrsen M."/>
            <person name="Haas B."/>
            <person name="Borodovsky M."/>
            <person name="Guigo R."/>
            <person name="Alvarado L."/>
            <person name="Berlin A."/>
            <person name="Bochicchio J."/>
            <person name="Borenstein D."/>
            <person name="Chapman S."/>
            <person name="Chen Z."/>
            <person name="Engels R."/>
            <person name="Freedman E."/>
            <person name="Gellesch M."/>
            <person name="Goldberg J."/>
            <person name="Griggs A."/>
            <person name="Gujja S."/>
            <person name="Heiman D."/>
            <person name="Hepburn T."/>
            <person name="Howarth C."/>
            <person name="Jen D."/>
            <person name="Larson L."/>
            <person name="Lewis B."/>
            <person name="Mehta T."/>
            <person name="Park D."/>
            <person name="Pearson M."/>
            <person name="Roberts A."/>
            <person name="Saif S."/>
            <person name="Shenoy N."/>
            <person name="Sisk P."/>
            <person name="Stolte C."/>
            <person name="Sykes S."/>
            <person name="Thomson T."/>
            <person name="Walk T."/>
            <person name="White J."/>
            <person name="Yandava C."/>
            <person name="Burger G."/>
            <person name="Gray M.W."/>
            <person name="Holland P.W.H."/>
            <person name="King N."/>
            <person name="Lang F.B.F."/>
            <person name="Roger A.J."/>
            <person name="Ruiz-Trillo I."/>
            <person name="Lander E."/>
            <person name="Nusbaum C."/>
        </authorList>
    </citation>
    <scope>NUCLEOTIDE SEQUENCE [LARGE SCALE GENOMIC DNA]</scope>
    <source>
        <strain evidence="3 4">DAOM BR117</strain>
    </source>
</reference>
<dbReference type="InParanoid" id="A0A0L0HEV0"/>
<dbReference type="RefSeq" id="XP_016607554.1">
    <property type="nucleotide sequence ID" value="XM_016753144.1"/>
</dbReference>
<dbReference type="VEuPathDB" id="FungiDB:SPPG_04905"/>
<evidence type="ECO:0000259" key="2">
    <source>
        <dbReference type="SMART" id="SM00198"/>
    </source>
</evidence>